<keyword evidence="5 8" id="KW-0648">Protein biosynthesis</keyword>
<dbReference type="GO" id="GO:0001717">
    <property type="term" value="P:conversion of seryl-tRNAsec to selenocys-tRNAsec"/>
    <property type="evidence" value="ECO:0007669"/>
    <property type="project" value="UniProtKB-UniRule"/>
</dbReference>
<comment type="pathway">
    <text evidence="8">Aminoacyl-tRNA biosynthesis; selenocysteinyl-tRNA(Sec) biosynthesis; selenocysteinyl-tRNA(Sec) from L-seryl-tRNA(Sec) (bacterial route): step 1/1.</text>
</comment>
<dbReference type="InterPro" id="IPR015424">
    <property type="entry name" value="PyrdxlP-dep_Trfase"/>
</dbReference>
<evidence type="ECO:0000256" key="4">
    <source>
        <dbReference type="ARBA" id="ARBA00022898"/>
    </source>
</evidence>
<keyword evidence="2 8" id="KW-0963">Cytoplasm</keyword>
<dbReference type="InterPro" id="IPR004534">
    <property type="entry name" value="SelA_trans"/>
</dbReference>
<comment type="cofactor">
    <cofactor evidence="1 8 9">
        <name>pyridoxal 5'-phosphate</name>
        <dbReference type="ChEBI" id="CHEBI:597326"/>
    </cofactor>
</comment>
<evidence type="ECO:0000259" key="10">
    <source>
        <dbReference type="Pfam" id="PF12390"/>
    </source>
</evidence>
<accession>A0A7W2TWC9</accession>
<name>A0A7W2TWC9_9GAMM</name>
<feature type="domain" description="L-seryl-tRNA selenium transferase N-terminal" evidence="10">
    <location>
        <begin position="8"/>
        <end position="45"/>
    </location>
</feature>
<dbReference type="InterPro" id="IPR015421">
    <property type="entry name" value="PyrdxlP-dep_Trfase_major"/>
</dbReference>
<comment type="caution">
    <text evidence="11">The sequence shown here is derived from an EMBL/GenBank/DDBJ whole genome shotgun (WGS) entry which is preliminary data.</text>
</comment>
<dbReference type="EMBL" id="JACFXU010000014">
    <property type="protein sequence ID" value="MBA6413155.1"/>
    <property type="molecule type" value="Genomic_DNA"/>
</dbReference>
<proteinExistence type="inferred from homology"/>
<comment type="function">
    <text evidence="8">Converts seryl-tRNA(Sec) to selenocysteinyl-tRNA(Sec) required for selenoprotein biosynthesis.</text>
</comment>
<reference evidence="11 12" key="1">
    <citation type="submission" date="2020-07" db="EMBL/GenBank/DDBJ databases">
        <title>Halieaceae bacterium, F7430, whole genome shotgun sequencing project.</title>
        <authorList>
            <person name="Jiang S."/>
            <person name="Liu Z.W."/>
            <person name="Du Z.J."/>
        </authorList>
    </citation>
    <scope>NUCLEOTIDE SEQUENCE [LARGE SCALE GENOMIC DNA]</scope>
    <source>
        <strain evidence="11 12">F7430</strain>
    </source>
</reference>
<keyword evidence="3 8" id="KW-0808">Transferase</keyword>
<protein>
    <recommendedName>
        <fullName evidence="8">L-seryl-tRNA(Sec) selenium transferase</fullName>
        <ecNumber evidence="8">2.9.1.1</ecNumber>
    </recommendedName>
    <alternativeName>
        <fullName evidence="8">Selenocysteine synthase</fullName>
        <shortName evidence="8">Sec synthase</shortName>
    </alternativeName>
    <alternativeName>
        <fullName evidence="8">Selenocysteinyl-tRNA(Sec) synthase</fullName>
    </alternativeName>
</protein>
<evidence type="ECO:0000256" key="7">
    <source>
        <dbReference type="ARBA" id="ARBA00044507"/>
    </source>
</evidence>
<dbReference type="AlphaFoldDB" id="A0A7W2TWC9"/>
<dbReference type="Gene3D" id="3.40.640.10">
    <property type="entry name" value="Type I PLP-dependent aspartate aminotransferase-like (Major domain)"/>
    <property type="match status" value="1"/>
</dbReference>
<dbReference type="UniPathway" id="UPA00906">
    <property type="reaction ID" value="UER00896"/>
</dbReference>
<feature type="modified residue" description="N6-(pyridoxal phosphate)lysine" evidence="8 9">
    <location>
        <position position="292"/>
    </location>
</feature>
<dbReference type="PANTHER" id="PTHR32328:SF0">
    <property type="entry name" value="L-SERYL-TRNA(SEC) SELENIUM TRANSFERASE"/>
    <property type="match status" value="1"/>
</dbReference>
<evidence type="ECO:0000256" key="9">
    <source>
        <dbReference type="PIRSR" id="PIRSR618319-50"/>
    </source>
</evidence>
<dbReference type="Pfam" id="PF12390">
    <property type="entry name" value="Se-cys_synth_N"/>
    <property type="match status" value="1"/>
</dbReference>
<organism evidence="11 12">
    <name type="scientific">Sediminihaliea albiluteola</name>
    <dbReference type="NCBI Taxonomy" id="2758564"/>
    <lineage>
        <taxon>Bacteria</taxon>
        <taxon>Pseudomonadati</taxon>
        <taxon>Pseudomonadota</taxon>
        <taxon>Gammaproteobacteria</taxon>
        <taxon>Cellvibrionales</taxon>
        <taxon>Halieaceae</taxon>
        <taxon>Sediminihaliea</taxon>
    </lineage>
</organism>
<evidence type="ECO:0000256" key="3">
    <source>
        <dbReference type="ARBA" id="ARBA00022679"/>
    </source>
</evidence>
<comment type="subcellular location">
    <subcellularLocation>
        <location evidence="8">Cytoplasm</location>
    </subcellularLocation>
</comment>
<keyword evidence="4 8" id="KW-0663">Pyridoxal phosphate</keyword>
<dbReference type="HAMAP" id="MF_00423">
    <property type="entry name" value="SelA"/>
    <property type="match status" value="1"/>
</dbReference>
<evidence type="ECO:0000256" key="1">
    <source>
        <dbReference type="ARBA" id="ARBA00001933"/>
    </source>
</evidence>
<dbReference type="EC" id="2.9.1.1" evidence="8"/>
<comment type="similarity">
    <text evidence="7 8">Belongs to the SelA family.</text>
</comment>
<dbReference type="GO" id="GO:0001514">
    <property type="term" value="P:selenocysteine incorporation"/>
    <property type="evidence" value="ECO:0007669"/>
    <property type="project" value="UniProtKB-UniRule"/>
</dbReference>
<evidence type="ECO:0000256" key="8">
    <source>
        <dbReference type="HAMAP-Rule" id="MF_00423"/>
    </source>
</evidence>
<dbReference type="Pfam" id="PF03841">
    <property type="entry name" value="SelA"/>
    <property type="match status" value="1"/>
</dbReference>
<dbReference type="InterPro" id="IPR018319">
    <property type="entry name" value="SelA-like"/>
</dbReference>
<evidence type="ECO:0000256" key="2">
    <source>
        <dbReference type="ARBA" id="ARBA00022490"/>
    </source>
</evidence>
<evidence type="ECO:0000313" key="11">
    <source>
        <dbReference type="EMBL" id="MBA6413155.1"/>
    </source>
</evidence>
<evidence type="ECO:0000256" key="6">
    <source>
        <dbReference type="ARBA" id="ARBA00023266"/>
    </source>
</evidence>
<dbReference type="GO" id="GO:0004125">
    <property type="term" value="F:L-seryl-tRNA(Sec) selenium transferase activity"/>
    <property type="evidence" value="ECO:0007669"/>
    <property type="project" value="UniProtKB-UniRule"/>
</dbReference>
<dbReference type="PANTHER" id="PTHR32328">
    <property type="entry name" value="L-SERYL-TRNA(SEC) SELENIUM TRANSFERASE"/>
    <property type="match status" value="1"/>
</dbReference>
<dbReference type="GO" id="GO:0005737">
    <property type="term" value="C:cytoplasm"/>
    <property type="evidence" value="ECO:0007669"/>
    <property type="project" value="UniProtKB-SubCell"/>
</dbReference>
<comment type="catalytic activity">
    <reaction evidence="8">
        <text>L-seryl-tRNA(Sec) + selenophosphate + H(+) = L-selenocysteinyl-tRNA(Sec) + phosphate</text>
        <dbReference type="Rhea" id="RHEA:22728"/>
        <dbReference type="Rhea" id="RHEA-COMP:9742"/>
        <dbReference type="Rhea" id="RHEA-COMP:9743"/>
        <dbReference type="ChEBI" id="CHEBI:15378"/>
        <dbReference type="ChEBI" id="CHEBI:16144"/>
        <dbReference type="ChEBI" id="CHEBI:43474"/>
        <dbReference type="ChEBI" id="CHEBI:78533"/>
        <dbReference type="ChEBI" id="CHEBI:78573"/>
        <dbReference type="EC" id="2.9.1.1"/>
    </reaction>
</comment>
<dbReference type="Proteomes" id="UP000539350">
    <property type="component" value="Unassembled WGS sequence"/>
</dbReference>
<sequence>MTGERDIRRALPSVDRVLQNSQDLVARWGHLRVSKAIRKHLDSIRQSIDAKQKPDLSILAIHSAISTALAASDAQSIRPVINLSGVVLHTNLGRACLPAAAAEAAYQAAMYPNNLEYDLETGKRGNRDVHVESLICELTGSEAATVVNNNAAAVVLVLSTLAKGLEVPVSRGELVEIGGSFRVPEVMASSGCTLVEVGATNRTHLKDYRSAISAQTALLMKVHTSNYRLEGFTQSVDEKTLAELAHEHGLPCIVDLGSGCLADFSALGLPAEPKASDYIANGIDLITFSGDKLLGGPQCGIIAGKKSLLERICKNPLKRALRVDSMTLAALSEVLKLYQDPDSLSDTLPTLKQLTRPASEIEAQASRLSAELATYLAPAFRTATAPCLSQIGSGALPVETLPSFAIAIEALNGDSELRRLAKVLRQLPRPVIGRIHQGKLLLDLRCLDCETLFVEQLPQLRDALSC</sequence>
<dbReference type="NCBIfam" id="TIGR00474">
    <property type="entry name" value="selA"/>
    <property type="match status" value="1"/>
</dbReference>
<evidence type="ECO:0000313" key="12">
    <source>
        <dbReference type="Proteomes" id="UP000539350"/>
    </source>
</evidence>
<keyword evidence="6 8" id="KW-0711">Selenium</keyword>
<dbReference type="SUPFAM" id="SSF53383">
    <property type="entry name" value="PLP-dependent transferases"/>
    <property type="match status" value="1"/>
</dbReference>
<evidence type="ECO:0000256" key="5">
    <source>
        <dbReference type="ARBA" id="ARBA00022917"/>
    </source>
</evidence>
<gene>
    <name evidence="8 11" type="primary">selA</name>
    <name evidence="11" type="ORF">H2508_08545</name>
</gene>
<keyword evidence="12" id="KW-1185">Reference proteome</keyword>
<dbReference type="Gene3D" id="3.90.1150.180">
    <property type="match status" value="1"/>
</dbReference>
<dbReference type="InterPro" id="IPR025862">
    <property type="entry name" value="SelA_trans_N_dom"/>
</dbReference>
<dbReference type="RefSeq" id="WP_182171883.1">
    <property type="nucleotide sequence ID" value="NZ_JACFXU010000014.1"/>
</dbReference>